<evidence type="ECO:0000256" key="1">
    <source>
        <dbReference type="SAM" id="SignalP"/>
    </source>
</evidence>
<dbReference type="Proteomes" id="UP000003163">
    <property type="component" value="Unassembled WGS sequence"/>
</dbReference>
<dbReference type="HOGENOM" id="CLU_2291649_0_0_1"/>
<sequence>MIFFPFFYFLFLKVLTSGYFNNDNRLKYPTTSNNFSKLAENSNKAARDEVLREIEQTKNHYNSLLNQYINRNDPISKLNYQITKNELNHHLQILERRLNRL</sequence>
<dbReference type="EMBL" id="AFBI03000011">
    <property type="protein sequence ID" value="EJW05021.1"/>
    <property type="molecule type" value="Genomic_DNA"/>
</dbReference>
<name>J9DB89_EDHAE</name>
<comment type="caution">
    <text evidence="2">The sequence shown here is derived from an EMBL/GenBank/DDBJ whole genome shotgun (WGS) entry which is preliminary data.</text>
</comment>
<evidence type="ECO:0000313" key="2">
    <source>
        <dbReference type="EMBL" id="EJW05021.1"/>
    </source>
</evidence>
<accession>J9DB89</accession>
<dbReference type="VEuPathDB" id="MicrosporidiaDB:EDEG_00874"/>
<reference evidence="3" key="2">
    <citation type="submission" date="2015-07" db="EMBL/GenBank/DDBJ databases">
        <title>Contrasting host-pathogen interactions and genome evolution in two generalist and specialist microsporidian pathogens of mosquitoes.</title>
        <authorList>
            <consortium name="The Broad Institute Genomics Platform"/>
            <consortium name="The Broad Institute Genome Sequencing Center for Infectious Disease"/>
            <person name="Cuomo C.A."/>
            <person name="Sanscrainte N.D."/>
            <person name="Goldberg J.M."/>
            <person name="Heiman D."/>
            <person name="Young S."/>
            <person name="Zeng Q."/>
            <person name="Becnel J.J."/>
            <person name="Birren B.W."/>
        </authorList>
    </citation>
    <scope>NUCLEOTIDE SEQUENCE [LARGE SCALE GENOMIC DNA]</scope>
    <source>
        <strain evidence="3">USNM 41457</strain>
    </source>
</reference>
<reference evidence="2 3" key="1">
    <citation type="submission" date="2011-08" db="EMBL/GenBank/DDBJ databases">
        <authorList>
            <person name="Liu Z.J."/>
            <person name="Shi F.L."/>
            <person name="Lu J.Q."/>
            <person name="Li M."/>
            <person name="Wang Z.L."/>
        </authorList>
    </citation>
    <scope>NUCLEOTIDE SEQUENCE [LARGE SCALE GENOMIC DNA]</scope>
    <source>
        <strain evidence="2 3">USNM 41457</strain>
    </source>
</reference>
<evidence type="ECO:0000313" key="3">
    <source>
        <dbReference type="Proteomes" id="UP000003163"/>
    </source>
</evidence>
<organism evidence="2 3">
    <name type="scientific">Edhazardia aedis (strain USNM 41457)</name>
    <name type="common">Microsporidian parasite</name>
    <dbReference type="NCBI Taxonomy" id="1003232"/>
    <lineage>
        <taxon>Eukaryota</taxon>
        <taxon>Fungi</taxon>
        <taxon>Fungi incertae sedis</taxon>
        <taxon>Microsporidia</taxon>
        <taxon>Edhazardia</taxon>
    </lineage>
</organism>
<keyword evidence="1" id="KW-0732">Signal</keyword>
<keyword evidence="3" id="KW-1185">Reference proteome</keyword>
<protein>
    <submittedName>
        <fullName evidence="2">Uncharacterized protein</fullName>
    </submittedName>
</protein>
<feature type="signal peptide" evidence="1">
    <location>
        <begin position="1"/>
        <end position="18"/>
    </location>
</feature>
<gene>
    <name evidence="2" type="ORF">EDEG_00874</name>
</gene>
<proteinExistence type="predicted"/>
<dbReference type="InParanoid" id="J9DB89"/>
<dbReference type="AlphaFoldDB" id="J9DB89"/>
<feature type="chain" id="PRO_5003821490" evidence="1">
    <location>
        <begin position="19"/>
        <end position="101"/>
    </location>
</feature>